<dbReference type="Proteomes" id="UP000215914">
    <property type="component" value="Chromosome 10"/>
</dbReference>
<reference evidence="3" key="1">
    <citation type="journal article" date="2017" name="Nature">
        <title>The sunflower genome provides insights into oil metabolism, flowering and Asterid evolution.</title>
        <authorList>
            <person name="Badouin H."/>
            <person name="Gouzy J."/>
            <person name="Grassa C.J."/>
            <person name="Murat F."/>
            <person name="Staton S.E."/>
            <person name="Cottret L."/>
            <person name="Lelandais-Briere C."/>
            <person name="Owens G.L."/>
            <person name="Carrere S."/>
            <person name="Mayjonade B."/>
            <person name="Legrand L."/>
            <person name="Gill N."/>
            <person name="Kane N.C."/>
            <person name="Bowers J.E."/>
            <person name="Hubner S."/>
            <person name="Bellec A."/>
            <person name="Berard A."/>
            <person name="Berges H."/>
            <person name="Blanchet N."/>
            <person name="Boniface M.C."/>
            <person name="Brunel D."/>
            <person name="Catrice O."/>
            <person name="Chaidir N."/>
            <person name="Claudel C."/>
            <person name="Donnadieu C."/>
            <person name="Faraut T."/>
            <person name="Fievet G."/>
            <person name="Helmstetter N."/>
            <person name="King M."/>
            <person name="Knapp S.J."/>
            <person name="Lai Z."/>
            <person name="Le Paslier M.C."/>
            <person name="Lippi Y."/>
            <person name="Lorenzon L."/>
            <person name="Mandel J.R."/>
            <person name="Marage G."/>
            <person name="Marchand G."/>
            <person name="Marquand E."/>
            <person name="Bret-Mestries E."/>
            <person name="Morien E."/>
            <person name="Nambeesan S."/>
            <person name="Nguyen T."/>
            <person name="Pegot-Espagnet P."/>
            <person name="Pouilly N."/>
            <person name="Raftis F."/>
            <person name="Sallet E."/>
            <person name="Schiex T."/>
            <person name="Thomas J."/>
            <person name="Vandecasteele C."/>
            <person name="Vares D."/>
            <person name="Vear F."/>
            <person name="Vautrin S."/>
            <person name="Crespi M."/>
            <person name="Mangin B."/>
            <person name="Burke J.M."/>
            <person name="Salse J."/>
            <person name="Munos S."/>
            <person name="Vincourt P."/>
            <person name="Rieseberg L.H."/>
            <person name="Langlade N.B."/>
        </authorList>
    </citation>
    <scope>NUCLEOTIDE SEQUENCE [LARGE SCALE GENOMIC DNA]</scope>
    <source>
        <strain evidence="3">cv. SF193</strain>
    </source>
</reference>
<dbReference type="PANTHER" id="PTHR35307:SF6">
    <property type="entry name" value="TRANSMEMBRANE PROTEIN"/>
    <property type="match status" value="1"/>
</dbReference>
<dbReference type="PANTHER" id="PTHR35307">
    <property type="entry name" value="PROTEIN, PUTATIVE-RELATED"/>
    <property type="match status" value="1"/>
</dbReference>
<keyword evidence="1" id="KW-1133">Transmembrane helix</keyword>
<keyword evidence="1" id="KW-0472">Membrane</keyword>
<feature type="transmembrane region" description="Helical" evidence="1">
    <location>
        <begin position="40"/>
        <end position="64"/>
    </location>
</feature>
<name>A0A251TST0_HELAN</name>
<gene>
    <name evidence="2" type="ORF">HannXRQ_Chr10g0316611</name>
</gene>
<evidence type="ECO:0000313" key="3">
    <source>
        <dbReference type="Proteomes" id="UP000215914"/>
    </source>
</evidence>
<proteinExistence type="predicted"/>
<evidence type="ECO:0000313" key="2">
    <source>
        <dbReference type="EMBL" id="OTG13071.1"/>
    </source>
</evidence>
<sequence>MSNNYTAAKHIQGELVTVEKLHKHVRNYWIMAESGSGLHFITACFHTTSASGVICLLVAILHTYTMFGTIKAMLAKDYDSDYRWSVIVILIVQSIGVVIGTIVPLFRCFTTLRFKVFFSIHFKVFKVESYWTQKLYEWKRTIIRLPFRSCKLEVVIETFKRLFFNIWIQLQKGVVVLCKIIALIPLVFVTCRKKENMELNEYIRPYVLYLDNEMWVGEKTLEGFSKSVKPLIQIGAKRQPCNLIRLIQLESTIGFHGVANFDHTGHHHIPSILSSVQYTDVPSSDCWSLPVVTLTMIALSLPELENQAVDCLFESVREGLRYVQLVEESLNCTYDRVSFQKAARTLWDEIKFEERWLGNKLRDFQVHIARQIVEWFRDKATHYLSGDGNTEIDSIGESICADSMHRITETILRTFYTNNDAPKSQEELFETLSSMIADIIGACLTNLPQIITMKCHTYSREERQARVKDAAKLLGETTQIIEMLQDHDIPNIYPSDMPFLGKWRAYFRESLIP</sequence>
<keyword evidence="1" id="KW-0812">Transmembrane</keyword>
<keyword evidence="3" id="KW-1185">Reference proteome</keyword>
<protein>
    <submittedName>
        <fullName evidence="2">Uncharacterized protein</fullName>
    </submittedName>
</protein>
<feature type="transmembrane region" description="Helical" evidence="1">
    <location>
        <begin position="170"/>
        <end position="189"/>
    </location>
</feature>
<dbReference type="EMBL" id="CM007899">
    <property type="protein sequence ID" value="OTG13071.1"/>
    <property type="molecule type" value="Genomic_DNA"/>
</dbReference>
<dbReference type="AlphaFoldDB" id="A0A251TST0"/>
<organism evidence="2 3">
    <name type="scientific">Helianthus annuus</name>
    <name type="common">Common sunflower</name>
    <dbReference type="NCBI Taxonomy" id="4232"/>
    <lineage>
        <taxon>Eukaryota</taxon>
        <taxon>Viridiplantae</taxon>
        <taxon>Streptophyta</taxon>
        <taxon>Embryophyta</taxon>
        <taxon>Tracheophyta</taxon>
        <taxon>Spermatophyta</taxon>
        <taxon>Magnoliopsida</taxon>
        <taxon>eudicotyledons</taxon>
        <taxon>Gunneridae</taxon>
        <taxon>Pentapetalae</taxon>
        <taxon>asterids</taxon>
        <taxon>campanulids</taxon>
        <taxon>Asterales</taxon>
        <taxon>Asteraceae</taxon>
        <taxon>Asteroideae</taxon>
        <taxon>Heliantheae alliance</taxon>
        <taxon>Heliantheae</taxon>
        <taxon>Helianthus</taxon>
    </lineage>
</organism>
<accession>A0A251TST0</accession>
<evidence type="ECO:0000256" key="1">
    <source>
        <dbReference type="SAM" id="Phobius"/>
    </source>
</evidence>
<dbReference type="InParanoid" id="A0A251TST0"/>
<feature type="transmembrane region" description="Helical" evidence="1">
    <location>
        <begin position="84"/>
        <end position="106"/>
    </location>
</feature>